<feature type="compositionally biased region" description="Basic and acidic residues" evidence="1">
    <location>
        <begin position="13"/>
        <end position="22"/>
    </location>
</feature>
<sequence length="379" mass="43301">MDAVHHKIPYGHKARDSKEGKFRKQQLHKRTSSFDESYSRYNRLLDNISSEKEAKDHTTSDGLRFRTADNTRTPAPTRPAVFKRILSLPDLRAYSSIQIDENCNVVSLHAADNASSESKVEVRGVLGSASHDNLFDVGSTFDESVDSKTWETASSHDLNPPQPLDSDRVSENESDYQEDEIGMMSVSEADTIDTLESQAIKKLYNDLLRLHVGTKNEAEFNYVKDVLELSGFTRDELLGKWHSVEHPVDPSVFDEVEGGGCLVAQPGNNDEDHLLLFDLINEVLLDIHERSFYYWPVPLTVRSRIHQMPRGYRVLEEVWAEISWLLSWTPENDQSIDDAVSRDLEKHDRWMSLQMDAEFVGLEVEDLIFYDLLDEIVSI</sequence>
<dbReference type="Proteomes" id="UP000653305">
    <property type="component" value="Unassembled WGS sequence"/>
</dbReference>
<name>A0A830C1A3_9LAMI</name>
<evidence type="ECO:0000313" key="4">
    <source>
        <dbReference type="Proteomes" id="UP000653305"/>
    </source>
</evidence>
<comment type="caution">
    <text evidence="3">The sequence shown here is derived from an EMBL/GenBank/DDBJ whole genome shotgun (WGS) entry which is preliminary data.</text>
</comment>
<feature type="region of interest" description="Disordered" evidence="1">
    <location>
        <begin position="151"/>
        <end position="178"/>
    </location>
</feature>
<feature type="region of interest" description="Disordered" evidence="1">
    <location>
        <begin position="48"/>
        <end position="76"/>
    </location>
</feature>
<feature type="domain" description="DUF4378" evidence="2">
    <location>
        <begin position="219"/>
        <end position="375"/>
    </location>
</feature>
<organism evidence="3 4">
    <name type="scientific">Phtheirospermum japonicum</name>
    <dbReference type="NCBI Taxonomy" id="374723"/>
    <lineage>
        <taxon>Eukaryota</taxon>
        <taxon>Viridiplantae</taxon>
        <taxon>Streptophyta</taxon>
        <taxon>Embryophyta</taxon>
        <taxon>Tracheophyta</taxon>
        <taxon>Spermatophyta</taxon>
        <taxon>Magnoliopsida</taxon>
        <taxon>eudicotyledons</taxon>
        <taxon>Gunneridae</taxon>
        <taxon>Pentapetalae</taxon>
        <taxon>asterids</taxon>
        <taxon>lamiids</taxon>
        <taxon>Lamiales</taxon>
        <taxon>Orobanchaceae</taxon>
        <taxon>Orobanchaceae incertae sedis</taxon>
        <taxon>Phtheirospermum</taxon>
    </lineage>
</organism>
<dbReference type="Pfam" id="PF14309">
    <property type="entry name" value="DUF4378"/>
    <property type="match status" value="1"/>
</dbReference>
<evidence type="ECO:0000256" key="1">
    <source>
        <dbReference type="SAM" id="MobiDB-lite"/>
    </source>
</evidence>
<dbReference type="AlphaFoldDB" id="A0A830C1A3"/>
<dbReference type="PANTHER" id="PTHR47071">
    <property type="entry name" value="PROTEIN TRM32"/>
    <property type="match status" value="1"/>
</dbReference>
<feature type="compositionally biased region" description="Basic residues" evidence="1">
    <location>
        <begin position="1"/>
        <end position="12"/>
    </location>
</feature>
<gene>
    <name evidence="3" type="ORF">PHJA_001158300</name>
</gene>
<proteinExistence type="predicted"/>
<dbReference type="PANTHER" id="PTHR47071:SF9">
    <property type="entry name" value="TRM32-LIKE PROTEIN (DUF3741)"/>
    <property type="match status" value="1"/>
</dbReference>
<dbReference type="InterPro" id="IPR025486">
    <property type="entry name" value="DUF4378"/>
</dbReference>
<evidence type="ECO:0000259" key="2">
    <source>
        <dbReference type="Pfam" id="PF14309"/>
    </source>
</evidence>
<dbReference type="InterPro" id="IPR044257">
    <property type="entry name" value="TRM32-like"/>
</dbReference>
<keyword evidence="4" id="KW-1185">Reference proteome</keyword>
<dbReference type="OrthoDB" id="758104at2759"/>
<accession>A0A830C1A3</accession>
<reference evidence="3" key="1">
    <citation type="submission" date="2020-07" db="EMBL/GenBank/DDBJ databases">
        <title>Ethylene signaling mediates host invasion by parasitic plants.</title>
        <authorList>
            <person name="Yoshida S."/>
        </authorList>
    </citation>
    <scope>NUCLEOTIDE SEQUENCE</scope>
    <source>
        <strain evidence="3">Okayama</strain>
    </source>
</reference>
<evidence type="ECO:0000313" key="3">
    <source>
        <dbReference type="EMBL" id="GFP90144.1"/>
    </source>
</evidence>
<protein>
    <submittedName>
        <fullName evidence="3">Protein trm32</fullName>
    </submittedName>
</protein>
<dbReference type="EMBL" id="BMAC01000210">
    <property type="protein sequence ID" value="GFP90144.1"/>
    <property type="molecule type" value="Genomic_DNA"/>
</dbReference>
<feature type="region of interest" description="Disordered" evidence="1">
    <location>
        <begin position="1"/>
        <end position="34"/>
    </location>
</feature>
<feature type="compositionally biased region" description="Basic and acidic residues" evidence="1">
    <location>
        <begin position="49"/>
        <end position="69"/>
    </location>
</feature>